<dbReference type="GO" id="GO:0000725">
    <property type="term" value="P:recombinational repair"/>
    <property type="evidence" value="ECO:0007669"/>
    <property type="project" value="TreeGrafter"/>
</dbReference>
<accession>A0A8X7XIH4</accession>
<feature type="non-terminal residue" evidence="2">
    <location>
        <position position="250"/>
    </location>
</feature>
<dbReference type="Proteomes" id="UP000886611">
    <property type="component" value="Unassembled WGS sequence"/>
</dbReference>
<dbReference type="PANTHER" id="PTHR35541:SF1">
    <property type="entry name" value="RAD9, HUS1, RAD1-INTERACTING NUCLEAR ORPHAN PROTEIN 1"/>
    <property type="match status" value="1"/>
</dbReference>
<dbReference type="GO" id="GO:0005634">
    <property type="term" value="C:nucleus"/>
    <property type="evidence" value="ECO:0007669"/>
    <property type="project" value="InterPro"/>
</dbReference>
<name>A0A8X7XIH4_POLSE</name>
<dbReference type="AlphaFoldDB" id="A0A8X7XIH4"/>
<evidence type="ECO:0000313" key="3">
    <source>
        <dbReference type="Proteomes" id="UP000886611"/>
    </source>
</evidence>
<dbReference type="InterPro" id="IPR029293">
    <property type="entry name" value="RHNO1"/>
</dbReference>
<feature type="non-terminal residue" evidence="2">
    <location>
        <position position="1"/>
    </location>
</feature>
<dbReference type="GO" id="GO:0005694">
    <property type="term" value="C:chromosome"/>
    <property type="evidence" value="ECO:0007669"/>
    <property type="project" value="TreeGrafter"/>
</dbReference>
<dbReference type="EMBL" id="JAATIS010000220">
    <property type="protein sequence ID" value="KAG2468908.1"/>
    <property type="molecule type" value="Genomic_DNA"/>
</dbReference>
<comment type="caution">
    <text evidence="2">The sequence shown here is derived from an EMBL/GenBank/DDBJ whole genome shotgun (WGS) entry which is preliminary data.</text>
</comment>
<feature type="compositionally biased region" description="Basic and acidic residues" evidence="1">
    <location>
        <begin position="121"/>
        <end position="147"/>
    </location>
</feature>
<keyword evidence="3" id="KW-1185">Reference proteome</keyword>
<feature type="region of interest" description="Disordered" evidence="1">
    <location>
        <begin position="117"/>
        <end position="157"/>
    </location>
</feature>
<dbReference type="Pfam" id="PF15319">
    <property type="entry name" value="RHINO"/>
    <property type="match status" value="1"/>
</dbReference>
<evidence type="ECO:0000256" key="1">
    <source>
        <dbReference type="SAM" id="MobiDB-lite"/>
    </source>
</evidence>
<dbReference type="GO" id="GO:0000077">
    <property type="term" value="P:DNA damage checkpoint signaling"/>
    <property type="evidence" value="ECO:0007669"/>
    <property type="project" value="InterPro"/>
</dbReference>
<organism evidence="2 3">
    <name type="scientific">Polypterus senegalus</name>
    <name type="common">Senegal bichir</name>
    <dbReference type="NCBI Taxonomy" id="55291"/>
    <lineage>
        <taxon>Eukaryota</taxon>
        <taxon>Metazoa</taxon>
        <taxon>Chordata</taxon>
        <taxon>Craniata</taxon>
        <taxon>Vertebrata</taxon>
        <taxon>Euteleostomi</taxon>
        <taxon>Actinopterygii</taxon>
        <taxon>Polypteriformes</taxon>
        <taxon>Polypteridae</taxon>
        <taxon>Polypterus</taxon>
    </lineage>
</organism>
<sequence length="250" mass="28584">MDKLKQSFFFIILNQVKSQFESGEQLQFPPRRQKRYHTESTSSYGTSFSISRISKTKKSSVCKFPALSFNEVSEVLQHQKCVPRAGEPILRNKALLTCKVTEDESFLSRSKNTSVFQKGGQEAKKLAPNEAKKYTINDDGQLREPENSTRFGDLSTDDAYTPPTVYTPVANLCSSVEEHHKHSPVVDLRFLNYITQTPCAVHNNDILVQDTPEKEYGLKVTWRRRKTVMKYLKDRGKLSRSEILVNADVK</sequence>
<dbReference type="GO" id="GO:0071479">
    <property type="term" value="P:cellular response to ionizing radiation"/>
    <property type="evidence" value="ECO:0007669"/>
    <property type="project" value="InterPro"/>
</dbReference>
<protein>
    <submittedName>
        <fullName evidence="2">RHNO1 protein</fullName>
    </submittedName>
</protein>
<reference evidence="2 3" key="1">
    <citation type="journal article" date="2021" name="Cell">
        <title>Tracing the genetic footprints of vertebrate landing in non-teleost ray-finned fishes.</title>
        <authorList>
            <person name="Bi X."/>
            <person name="Wang K."/>
            <person name="Yang L."/>
            <person name="Pan H."/>
            <person name="Jiang H."/>
            <person name="Wei Q."/>
            <person name="Fang M."/>
            <person name="Yu H."/>
            <person name="Zhu C."/>
            <person name="Cai Y."/>
            <person name="He Y."/>
            <person name="Gan X."/>
            <person name="Zeng H."/>
            <person name="Yu D."/>
            <person name="Zhu Y."/>
            <person name="Jiang H."/>
            <person name="Qiu Q."/>
            <person name="Yang H."/>
            <person name="Zhang Y.E."/>
            <person name="Wang W."/>
            <person name="Zhu M."/>
            <person name="He S."/>
            <person name="Zhang G."/>
        </authorList>
    </citation>
    <scope>NUCLEOTIDE SEQUENCE [LARGE SCALE GENOMIC DNA]</scope>
    <source>
        <strain evidence="2">Bchr_013</strain>
    </source>
</reference>
<evidence type="ECO:0000313" key="2">
    <source>
        <dbReference type="EMBL" id="KAG2468908.1"/>
    </source>
</evidence>
<gene>
    <name evidence="2" type="primary">Rhno1</name>
    <name evidence="2" type="ORF">GTO96_0004712</name>
</gene>
<dbReference type="PANTHER" id="PTHR35541">
    <property type="entry name" value="RAD9, HUS1, RAD1-INTERACTING NUCLEAR ORPHAN PROTEIN 1"/>
    <property type="match status" value="1"/>
</dbReference>
<proteinExistence type="predicted"/>